<dbReference type="Pfam" id="PF03401">
    <property type="entry name" value="TctC"/>
    <property type="match status" value="1"/>
</dbReference>
<dbReference type="EMBL" id="BJUU01000003">
    <property type="protein sequence ID" value="GEK79537.1"/>
    <property type="molecule type" value="Genomic_DNA"/>
</dbReference>
<dbReference type="SUPFAM" id="SSF53850">
    <property type="entry name" value="Periplasmic binding protein-like II"/>
    <property type="match status" value="1"/>
</dbReference>
<dbReference type="AlphaFoldDB" id="A0AA87RBC1"/>
<comment type="caution">
    <text evidence="3">The sequence shown here is derived from an EMBL/GenBank/DDBJ whole genome shotgun (WGS) entry which is preliminary data.</text>
</comment>
<dbReference type="InterPro" id="IPR042100">
    <property type="entry name" value="Bug_dom1"/>
</dbReference>
<keyword evidence="4" id="KW-1185">Reference proteome</keyword>
<dbReference type="CDD" id="cd07012">
    <property type="entry name" value="PBP2_Bug_TTT"/>
    <property type="match status" value="1"/>
</dbReference>
<feature type="signal peptide" evidence="2">
    <location>
        <begin position="1"/>
        <end position="25"/>
    </location>
</feature>
<proteinExistence type="inferred from homology"/>
<comment type="similarity">
    <text evidence="1">Belongs to the UPF0065 (bug) family.</text>
</comment>
<evidence type="ECO:0000256" key="1">
    <source>
        <dbReference type="ARBA" id="ARBA00006987"/>
    </source>
</evidence>
<evidence type="ECO:0008006" key="5">
    <source>
        <dbReference type="Google" id="ProtNLM"/>
    </source>
</evidence>
<name>A0AA87RBC1_9MICO</name>
<dbReference type="Gene3D" id="3.40.190.150">
    <property type="entry name" value="Bordetella uptake gene, domain 1"/>
    <property type="match status" value="1"/>
</dbReference>
<dbReference type="PANTHER" id="PTHR42928:SF5">
    <property type="entry name" value="BLR1237 PROTEIN"/>
    <property type="match status" value="1"/>
</dbReference>
<gene>
    <name evidence="3" type="ORF">ABA31_08880</name>
</gene>
<feature type="chain" id="PRO_5041651679" description="Tripartite-type tricarboxylate transporter, receptor component TctC" evidence="2">
    <location>
        <begin position="26"/>
        <end position="330"/>
    </location>
</feature>
<evidence type="ECO:0000313" key="3">
    <source>
        <dbReference type="EMBL" id="GEK79537.1"/>
    </source>
</evidence>
<sequence>MTTTRPRRAAIAVIAAGALALSACATDLPGGSAEQSDYPTRAIDLVLPFGAGGATDLAARAMADALASELGQPFNATNQTGAQQVTAVSNVIGSADDGYTLLADGGGSSTVQSLLPDLPYAWDDRTFVARVAGGAHAYAVGAGSGIATLDELVERATSDPSSFRVAWLSGTSTSDFATLQLLQAIGVDPNEVIRVPFSGSGDAMQAAAAGDVDLASGGTSAIASLYSSGDLVPVALTGADPNYPDLPLTADLGYPELDMTYWVGLSGPAGLQESVRDTLAGTLEQLGDEGALDDSFETLGMTVDVVTGEELSTQVHEEAETFAELNALVS</sequence>
<reference evidence="3 4" key="1">
    <citation type="submission" date="2019-07" db="EMBL/GenBank/DDBJ databases">
        <title>Whole genome shotgun sequence of Agrococcus baldri NBRC 103055.</title>
        <authorList>
            <person name="Hosoyama A."/>
            <person name="Uohara A."/>
            <person name="Ohji S."/>
            <person name="Ichikawa N."/>
        </authorList>
    </citation>
    <scope>NUCLEOTIDE SEQUENCE [LARGE SCALE GENOMIC DNA]</scope>
    <source>
        <strain evidence="3 4">NBRC 103055</strain>
    </source>
</reference>
<accession>A0AA87RBC1</accession>
<dbReference type="InterPro" id="IPR005064">
    <property type="entry name" value="BUG"/>
</dbReference>
<evidence type="ECO:0000313" key="4">
    <source>
        <dbReference type="Proteomes" id="UP000321749"/>
    </source>
</evidence>
<dbReference type="PIRSF" id="PIRSF017082">
    <property type="entry name" value="YflP"/>
    <property type="match status" value="1"/>
</dbReference>
<dbReference type="PANTHER" id="PTHR42928">
    <property type="entry name" value="TRICARBOXYLATE-BINDING PROTEIN"/>
    <property type="match status" value="1"/>
</dbReference>
<dbReference type="Proteomes" id="UP000321749">
    <property type="component" value="Unassembled WGS sequence"/>
</dbReference>
<evidence type="ECO:0000256" key="2">
    <source>
        <dbReference type="SAM" id="SignalP"/>
    </source>
</evidence>
<keyword evidence="2" id="KW-0732">Signal</keyword>
<dbReference type="PROSITE" id="PS51257">
    <property type="entry name" value="PROKAR_LIPOPROTEIN"/>
    <property type="match status" value="1"/>
</dbReference>
<dbReference type="Gene3D" id="3.40.190.10">
    <property type="entry name" value="Periplasmic binding protein-like II"/>
    <property type="match status" value="1"/>
</dbReference>
<organism evidence="3 4">
    <name type="scientific">Agrococcus baldri</name>
    <dbReference type="NCBI Taxonomy" id="153730"/>
    <lineage>
        <taxon>Bacteria</taxon>
        <taxon>Bacillati</taxon>
        <taxon>Actinomycetota</taxon>
        <taxon>Actinomycetes</taxon>
        <taxon>Micrococcales</taxon>
        <taxon>Microbacteriaceae</taxon>
        <taxon>Agrococcus</taxon>
    </lineage>
</organism>
<dbReference type="RefSeq" id="WP_146792993.1">
    <property type="nucleotide sequence ID" value="NZ_BJUU01000003.1"/>
</dbReference>
<protein>
    <recommendedName>
        <fullName evidence="5">Tripartite-type tricarboxylate transporter, receptor component TctC</fullName>
    </recommendedName>
</protein>